<dbReference type="GO" id="GO:0006888">
    <property type="term" value="P:endoplasmic reticulum to Golgi vesicle-mediated transport"/>
    <property type="evidence" value="ECO:0007669"/>
    <property type="project" value="TreeGrafter"/>
</dbReference>
<comment type="subcellular location">
    <subcellularLocation>
        <location evidence="2">Cytoplasmic vesicle</location>
        <location evidence="2">COPI-coated vesicle membrane</location>
        <topology evidence="2">Peripheral membrane protein</topology>
        <orientation evidence="2">Cytoplasmic side</orientation>
    </subcellularLocation>
    <subcellularLocation>
        <location evidence="1">Golgi apparatus membrane</location>
        <topology evidence="1">Peripheral membrane protein</topology>
        <orientation evidence="1">Cytoplasmic side</orientation>
    </subcellularLocation>
</comment>
<evidence type="ECO:0000256" key="6">
    <source>
        <dbReference type="ARBA" id="ARBA00022448"/>
    </source>
</evidence>
<evidence type="ECO:0000256" key="12">
    <source>
        <dbReference type="ARBA" id="ARBA00023329"/>
    </source>
</evidence>
<dbReference type="GO" id="GO:0015031">
    <property type="term" value="P:protein transport"/>
    <property type="evidence" value="ECO:0007669"/>
    <property type="project" value="UniProtKB-KW"/>
</dbReference>
<dbReference type="InterPro" id="IPR006822">
    <property type="entry name" value="Coatomer_esu"/>
</dbReference>
<evidence type="ECO:0000313" key="15">
    <source>
        <dbReference type="Proteomes" id="UP000218231"/>
    </source>
</evidence>
<evidence type="ECO:0000256" key="5">
    <source>
        <dbReference type="ARBA" id="ARBA00015828"/>
    </source>
</evidence>
<dbReference type="PANTHER" id="PTHR10805:SF0">
    <property type="entry name" value="COATOMER SUBUNIT EPSILON"/>
    <property type="match status" value="1"/>
</dbReference>
<comment type="subunit">
    <text evidence="4">Oligomeric complex that consists of at least the alpha, beta, beta', gamma, delta, epsilon and zeta subunits.</text>
</comment>
<organism evidence="14 15">
    <name type="scientific">Diploscapter pachys</name>
    <dbReference type="NCBI Taxonomy" id="2018661"/>
    <lineage>
        <taxon>Eukaryota</taxon>
        <taxon>Metazoa</taxon>
        <taxon>Ecdysozoa</taxon>
        <taxon>Nematoda</taxon>
        <taxon>Chromadorea</taxon>
        <taxon>Rhabditida</taxon>
        <taxon>Rhabditina</taxon>
        <taxon>Rhabditomorpha</taxon>
        <taxon>Rhabditoidea</taxon>
        <taxon>Rhabditidae</taxon>
        <taxon>Diploscapter</taxon>
    </lineage>
</organism>
<evidence type="ECO:0000256" key="3">
    <source>
        <dbReference type="ARBA" id="ARBA00008827"/>
    </source>
</evidence>
<evidence type="ECO:0000256" key="7">
    <source>
        <dbReference type="ARBA" id="ARBA00022490"/>
    </source>
</evidence>
<dbReference type="GO" id="GO:0006890">
    <property type="term" value="P:retrograde vesicle-mediated transport, Golgi to endoplasmic reticulum"/>
    <property type="evidence" value="ECO:0007669"/>
    <property type="project" value="InterPro"/>
</dbReference>
<dbReference type="InterPro" id="IPR011990">
    <property type="entry name" value="TPR-like_helical_dom_sf"/>
</dbReference>
<proteinExistence type="inferred from homology"/>
<sequence length="332" mass="38400">MSVDRLFDVKNAFYLGNYQQCINEAQKFSAKNDEERLWRDVYMYRSYIAQGKASIPLSEISDKTSLAHKALRRFANFQNPQQRYFFFIKRYQYVPAMSTKNFNLLTRILKLTIKFETFEEKYSRHRVAQEVQAEVTEGKLANDETAIILAATILNQSGNPEDALRALFKSTSLESSAAKVQTLLKMDRVDLAVKALKKMMEVDEDATLTQLALAWVNMSLGKDKLKDAFYIYQEMMDKYGQTPMLLVGQSSALILQEKYEEAEKLLQEAQLRDANNPESLINLVVISDYLGKDAEVVNRYIAQLKESYPHHPWTVDYLKKEDEFEKLPSRMG</sequence>
<dbReference type="Proteomes" id="UP000218231">
    <property type="component" value="Unassembled WGS sequence"/>
</dbReference>
<keyword evidence="12" id="KW-0968">Cytoplasmic vesicle</keyword>
<dbReference type="GO" id="GO:0006891">
    <property type="term" value="P:intra-Golgi vesicle-mediated transport"/>
    <property type="evidence" value="ECO:0007669"/>
    <property type="project" value="TreeGrafter"/>
</dbReference>
<evidence type="ECO:0000256" key="1">
    <source>
        <dbReference type="ARBA" id="ARBA00004255"/>
    </source>
</evidence>
<dbReference type="SUPFAM" id="SSF48452">
    <property type="entry name" value="TPR-like"/>
    <property type="match status" value="2"/>
</dbReference>
<reference evidence="14 15" key="1">
    <citation type="journal article" date="2017" name="Curr. Biol.">
        <title>Genome architecture and evolution of a unichromosomal asexual nematode.</title>
        <authorList>
            <person name="Fradin H."/>
            <person name="Zegar C."/>
            <person name="Gutwein M."/>
            <person name="Lucas J."/>
            <person name="Kovtun M."/>
            <person name="Corcoran D."/>
            <person name="Baugh L.R."/>
            <person name="Kiontke K."/>
            <person name="Gunsalus K."/>
            <person name="Fitch D.H."/>
            <person name="Piano F."/>
        </authorList>
    </citation>
    <scope>NUCLEOTIDE SEQUENCE [LARGE SCALE GENOMIC DNA]</scope>
    <source>
        <strain evidence="14">PF1309</strain>
    </source>
</reference>
<accession>A0A2A2JR14</accession>
<dbReference type="GO" id="GO:0030126">
    <property type="term" value="C:COPI vesicle coat"/>
    <property type="evidence" value="ECO:0007669"/>
    <property type="project" value="TreeGrafter"/>
</dbReference>
<evidence type="ECO:0000256" key="13">
    <source>
        <dbReference type="ARBA" id="ARBA00031602"/>
    </source>
</evidence>
<evidence type="ECO:0000256" key="8">
    <source>
        <dbReference type="ARBA" id="ARBA00022892"/>
    </source>
</evidence>
<evidence type="ECO:0000313" key="14">
    <source>
        <dbReference type="EMBL" id="PAV64226.1"/>
    </source>
</evidence>
<protein>
    <recommendedName>
        <fullName evidence="5">Coatomer subunit epsilon</fullName>
    </recommendedName>
    <alternativeName>
        <fullName evidence="13">Epsilon-coat protein</fullName>
    </alternativeName>
</protein>
<gene>
    <name evidence="14" type="ORF">WR25_12550</name>
</gene>
<evidence type="ECO:0000256" key="10">
    <source>
        <dbReference type="ARBA" id="ARBA00023034"/>
    </source>
</evidence>
<evidence type="ECO:0000256" key="9">
    <source>
        <dbReference type="ARBA" id="ARBA00022927"/>
    </source>
</evidence>
<name>A0A2A2JR14_9BILA</name>
<keyword evidence="15" id="KW-1185">Reference proteome</keyword>
<dbReference type="OrthoDB" id="310217at2759"/>
<dbReference type="GO" id="GO:0000139">
    <property type="term" value="C:Golgi membrane"/>
    <property type="evidence" value="ECO:0007669"/>
    <property type="project" value="UniProtKB-SubCell"/>
</dbReference>
<keyword evidence="11" id="KW-0472">Membrane</keyword>
<keyword evidence="10" id="KW-0333">Golgi apparatus</keyword>
<keyword evidence="8" id="KW-0931">ER-Golgi transport</keyword>
<keyword evidence="9" id="KW-0653">Protein transport</keyword>
<dbReference type="AlphaFoldDB" id="A0A2A2JR14"/>
<keyword evidence="7" id="KW-0963">Cytoplasm</keyword>
<dbReference type="PANTHER" id="PTHR10805">
    <property type="entry name" value="COATOMER SUBUNIT EPSILON"/>
    <property type="match status" value="1"/>
</dbReference>
<evidence type="ECO:0000256" key="11">
    <source>
        <dbReference type="ARBA" id="ARBA00023136"/>
    </source>
</evidence>
<keyword evidence="6" id="KW-0813">Transport</keyword>
<dbReference type="STRING" id="2018661.A0A2A2JR14"/>
<dbReference type="GO" id="GO:0005198">
    <property type="term" value="F:structural molecule activity"/>
    <property type="evidence" value="ECO:0007669"/>
    <property type="project" value="InterPro"/>
</dbReference>
<dbReference type="EMBL" id="LIAE01010268">
    <property type="protein sequence ID" value="PAV64226.1"/>
    <property type="molecule type" value="Genomic_DNA"/>
</dbReference>
<evidence type="ECO:0000256" key="4">
    <source>
        <dbReference type="ARBA" id="ARBA00011775"/>
    </source>
</evidence>
<comment type="caution">
    <text evidence="14">The sequence shown here is derived from an EMBL/GenBank/DDBJ whole genome shotgun (WGS) entry which is preliminary data.</text>
</comment>
<dbReference type="PIRSF" id="PIRSF016478">
    <property type="entry name" value="Coatomer_esu"/>
    <property type="match status" value="1"/>
</dbReference>
<dbReference type="Gene3D" id="1.25.40.10">
    <property type="entry name" value="Tetratricopeptide repeat domain"/>
    <property type="match status" value="2"/>
</dbReference>
<comment type="similarity">
    <text evidence="3">Belongs to the COPE family.</text>
</comment>
<dbReference type="Pfam" id="PF04733">
    <property type="entry name" value="Coatomer_E"/>
    <property type="match status" value="2"/>
</dbReference>
<evidence type="ECO:0000256" key="2">
    <source>
        <dbReference type="ARBA" id="ARBA00004347"/>
    </source>
</evidence>